<feature type="transmembrane region" description="Helical" evidence="8">
    <location>
        <begin position="78"/>
        <end position="100"/>
    </location>
</feature>
<organism evidence="10 11">
    <name type="scientific">Streptomyces lycii</name>
    <dbReference type="NCBI Taxonomy" id="2654337"/>
    <lineage>
        <taxon>Bacteria</taxon>
        <taxon>Bacillati</taxon>
        <taxon>Actinomycetota</taxon>
        <taxon>Actinomycetes</taxon>
        <taxon>Kitasatosporales</taxon>
        <taxon>Streptomycetaceae</taxon>
        <taxon>Streptomyces</taxon>
    </lineage>
</organism>
<keyword evidence="5 8" id="KW-0812">Transmembrane</keyword>
<feature type="transmembrane region" description="Helical" evidence="8">
    <location>
        <begin position="155"/>
        <end position="185"/>
    </location>
</feature>
<comment type="subcellular location">
    <subcellularLocation>
        <location evidence="1">Cell membrane</location>
        <topology evidence="1">Multi-pass membrane protein</topology>
    </subcellularLocation>
</comment>
<dbReference type="PANTHER" id="PTHR33908:SF11">
    <property type="entry name" value="MEMBRANE PROTEIN"/>
    <property type="match status" value="1"/>
</dbReference>
<feature type="transmembrane region" description="Helical" evidence="8">
    <location>
        <begin position="311"/>
        <end position="332"/>
    </location>
</feature>
<keyword evidence="11" id="KW-1185">Reference proteome</keyword>
<evidence type="ECO:0000256" key="3">
    <source>
        <dbReference type="ARBA" id="ARBA00022676"/>
    </source>
</evidence>
<evidence type="ECO:0000256" key="5">
    <source>
        <dbReference type="ARBA" id="ARBA00022692"/>
    </source>
</evidence>
<feature type="transmembrane region" description="Helical" evidence="8">
    <location>
        <begin position="197"/>
        <end position="215"/>
    </location>
</feature>
<keyword evidence="7 8" id="KW-0472">Membrane</keyword>
<feature type="transmembrane region" description="Helical" evidence="8">
    <location>
        <begin position="289"/>
        <end position="305"/>
    </location>
</feature>
<dbReference type="InterPro" id="IPR038731">
    <property type="entry name" value="RgtA/B/C-like"/>
</dbReference>
<keyword evidence="4" id="KW-0808">Transferase</keyword>
<name>A0ABQ7FQ07_9ACTN</name>
<feature type="transmembrane region" description="Helical" evidence="8">
    <location>
        <begin position="344"/>
        <end position="366"/>
    </location>
</feature>
<evidence type="ECO:0000256" key="4">
    <source>
        <dbReference type="ARBA" id="ARBA00022679"/>
    </source>
</evidence>
<comment type="caution">
    <text evidence="10">The sequence shown here is derived from an EMBL/GenBank/DDBJ whole genome shotgun (WGS) entry which is preliminary data.</text>
</comment>
<dbReference type="Proteomes" id="UP000621266">
    <property type="component" value="Unassembled WGS sequence"/>
</dbReference>
<dbReference type="Pfam" id="PF13231">
    <property type="entry name" value="PMT_2"/>
    <property type="match status" value="1"/>
</dbReference>
<dbReference type="PANTHER" id="PTHR33908">
    <property type="entry name" value="MANNOSYLTRANSFERASE YKCB-RELATED"/>
    <property type="match status" value="1"/>
</dbReference>
<keyword evidence="6 8" id="KW-1133">Transmembrane helix</keyword>
<evidence type="ECO:0000256" key="6">
    <source>
        <dbReference type="ARBA" id="ARBA00022989"/>
    </source>
</evidence>
<feature type="transmembrane region" description="Helical" evidence="8">
    <location>
        <begin position="262"/>
        <end position="282"/>
    </location>
</feature>
<evidence type="ECO:0000313" key="11">
    <source>
        <dbReference type="Proteomes" id="UP000621266"/>
    </source>
</evidence>
<accession>A0ABQ7FQ07</accession>
<feature type="domain" description="Glycosyltransferase RgtA/B/C/D-like" evidence="9">
    <location>
        <begin position="83"/>
        <end position="196"/>
    </location>
</feature>
<dbReference type="InterPro" id="IPR050297">
    <property type="entry name" value="LipidA_mod_glycosyltrf_83"/>
</dbReference>
<gene>
    <name evidence="10" type="ORF">GCU69_00820</name>
</gene>
<keyword evidence="2" id="KW-1003">Cell membrane</keyword>
<evidence type="ECO:0000313" key="10">
    <source>
        <dbReference type="EMBL" id="KAF4411009.1"/>
    </source>
</evidence>
<sequence length="519" mass="55786">MLVPLLLAALTVALRARNLSGHPFPNDDEGTYLSQAWAVTTGVGMSHYTYWYDHPPLGWLQLGALAWLPQHLLPEQTALVHGRLAMLPVAAVTALLLHLVARRTGLGRVAAAAATLLNAVSPLAIGMQRQVYLDSFAVMWFLAGLSLALSPRRRLWAHCAAGVAFAVAVLSKETVAVLLPALLLALWQGSDRRTRSFSLAAFAAGSAVLAGYPLYSVLKGELLPGGCHSSLLRALVWQVASRGGSGSVFDSGTVANSLVVQWLRADPVLLAGGAAAGFAALAVRRLRPVGLAVVLLMLVVLRPGGYLPKMYALQTLPFFALALAATVERVLRGGWCRRVPRLRWALRAAAPAVAALALVPLAPGWWAQFRETQQADLNAGYRAASHWLHTSAVGDRQRVRLVTDGVLWLDAVRAGYTPGAGVIWHYKLDKDPAVVASMPRGWRDIDYVLATPTMQEAQSELPTLKVLLRQGKPVEDIHYGQIRVLRVPEKTRGAGPGTPPVTASLLPCIGEVDDIWPYA</sequence>
<dbReference type="RefSeq" id="WP_170315746.1">
    <property type="nucleotide sequence ID" value="NZ_WHPN01000018.1"/>
</dbReference>
<evidence type="ECO:0000256" key="8">
    <source>
        <dbReference type="SAM" id="Phobius"/>
    </source>
</evidence>
<evidence type="ECO:0000259" key="9">
    <source>
        <dbReference type="Pfam" id="PF13231"/>
    </source>
</evidence>
<proteinExistence type="predicted"/>
<evidence type="ECO:0000256" key="7">
    <source>
        <dbReference type="ARBA" id="ARBA00023136"/>
    </source>
</evidence>
<reference evidence="10 11" key="1">
    <citation type="submission" date="2019-10" db="EMBL/GenBank/DDBJ databases">
        <title>Streptomyces tenebrisbrunneis sp.nov., an endogenous actinomycete isolated from of Lycium ruthenicum.</title>
        <authorList>
            <person name="Ma L."/>
        </authorList>
    </citation>
    <scope>NUCLEOTIDE SEQUENCE [LARGE SCALE GENOMIC DNA]</scope>
    <source>
        <strain evidence="10 11">TRM 66187</strain>
    </source>
</reference>
<evidence type="ECO:0000256" key="1">
    <source>
        <dbReference type="ARBA" id="ARBA00004651"/>
    </source>
</evidence>
<evidence type="ECO:0000256" key="2">
    <source>
        <dbReference type="ARBA" id="ARBA00022475"/>
    </source>
</evidence>
<feature type="transmembrane region" description="Helical" evidence="8">
    <location>
        <begin position="131"/>
        <end position="149"/>
    </location>
</feature>
<protein>
    <submittedName>
        <fullName evidence="10">Phospholipid carrier-dependent glycosyltransferase</fullName>
    </submittedName>
</protein>
<keyword evidence="3" id="KW-0328">Glycosyltransferase</keyword>
<dbReference type="EMBL" id="WHPN01000018">
    <property type="protein sequence ID" value="KAF4411009.1"/>
    <property type="molecule type" value="Genomic_DNA"/>
</dbReference>